<keyword evidence="3 5" id="KW-1133">Transmembrane helix</keyword>
<comment type="subcellular location">
    <subcellularLocation>
        <location evidence="1">Membrane</location>
        <topology evidence="1">Multi-pass membrane protein</topology>
    </subcellularLocation>
</comment>
<comment type="caution">
    <text evidence="6">The sequence shown here is derived from an EMBL/GenBank/DDBJ whole genome shotgun (WGS) entry which is preliminary data.</text>
</comment>
<evidence type="ECO:0008006" key="8">
    <source>
        <dbReference type="Google" id="ProtNLM"/>
    </source>
</evidence>
<keyword evidence="4 5" id="KW-0472">Membrane</keyword>
<dbReference type="EMBL" id="BMIX01000008">
    <property type="protein sequence ID" value="GGG43590.1"/>
    <property type="molecule type" value="Genomic_DNA"/>
</dbReference>
<dbReference type="Proteomes" id="UP000605733">
    <property type="component" value="Unassembled WGS sequence"/>
</dbReference>
<evidence type="ECO:0000256" key="2">
    <source>
        <dbReference type="ARBA" id="ARBA00022692"/>
    </source>
</evidence>
<dbReference type="InterPro" id="IPR032808">
    <property type="entry name" value="DoxX"/>
</dbReference>
<keyword evidence="2 5" id="KW-0812">Transmembrane</keyword>
<feature type="transmembrane region" description="Helical" evidence="5">
    <location>
        <begin position="104"/>
        <end position="122"/>
    </location>
</feature>
<evidence type="ECO:0000313" key="7">
    <source>
        <dbReference type="Proteomes" id="UP000605733"/>
    </source>
</evidence>
<sequence>MVWKIMFFSLNYSQILLNYMKATIPVSYRSVQLFRILLSGIFLVASFNHILNLEKTLNRIDQARFKGIAYFFGNPEYLVIISGIVMMIAGFCLLIGYKTRLAAIALASVIIPITLTVQVGQIHTLGPLFKNIAILGGLLFFILNDIQTFKKQ</sequence>
<proteinExistence type="predicted"/>
<evidence type="ECO:0000256" key="3">
    <source>
        <dbReference type="ARBA" id="ARBA00022989"/>
    </source>
</evidence>
<evidence type="ECO:0000256" key="4">
    <source>
        <dbReference type="ARBA" id="ARBA00023136"/>
    </source>
</evidence>
<dbReference type="Pfam" id="PF07681">
    <property type="entry name" value="DoxX"/>
    <property type="match status" value="1"/>
</dbReference>
<evidence type="ECO:0000256" key="5">
    <source>
        <dbReference type="SAM" id="Phobius"/>
    </source>
</evidence>
<feature type="transmembrane region" description="Helical" evidence="5">
    <location>
        <begin position="128"/>
        <end position="146"/>
    </location>
</feature>
<organism evidence="6 7">
    <name type="scientific">Christiangramia forsetii</name>
    <dbReference type="NCBI Taxonomy" id="411153"/>
    <lineage>
        <taxon>Bacteria</taxon>
        <taxon>Pseudomonadati</taxon>
        <taxon>Bacteroidota</taxon>
        <taxon>Flavobacteriia</taxon>
        <taxon>Flavobacteriales</taxon>
        <taxon>Flavobacteriaceae</taxon>
        <taxon>Christiangramia</taxon>
    </lineage>
</organism>
<protein>
    <recommendedName>
        <fullName evidence="8">DoxX family protein</fullName>
    </recommendedName>
</protein>
<keyword evidence="7" id="KW-1185">Reference proteome</keyword>
<evidence type="ECO:0000256" key="1">
    <source>
        <dbReference type="ARBA" id="ARBA00004141"/>
    </source>
</evidence>
<evidence type="ECO:0000313" key="6">
    <source>
        <dbReference type="EMBL" id="GGG43590.1"/>
    </source>
</evidence>
<reference evidence="7" key="1">
    <citation type="journal article" date="2019" name="Int. J. Syst. Evol. Microbiol.">
        <title>The Global Catalogue of Microorganisms (GCM) 10K type strain sequencing project: providing services to taxonomists for standard genome sequencing and annotation.</title>
        <authorList>
            <consortium name="The Broad Institute Genomics Platform"/>
            <consortium name="The Broad Institute Genome Sequencing Center for Infectious Disease"/>
            <person name="Wu L."/>
            <person name="Ma J."/>
        </authorList>
    </citation>
    <scope>NUCLEOTIDE SEQUENCE [LARGE SCALE GENOMIC DNA]</scope>
    <source>
        <strain evidence="7">CGMCC 1.15422</strain>
    </source>
</reference>
<accession>A0ABQ1WSN7</accession>
<name>A0ABQ1WSN7_9FLAO</name>
<feature type="transmembrane region" description="Helical" evidence="5">
    <location>
        <begin position="33"/>
        <end position="51"/>
    </location>
</feature>
<gene>
    <name evidence="6" type="ORF">GCM10011532_29530</name>
</gene>
<feature type="transmembrane region" description="Helical" evidence="5">
    <location>
        <begin position="77"/>
        <end position="97"/>
    </location>
</feature>